<evidence type="ECO:0000313" key="2">
    <source>
        <dbReference type="EMBL" id="CAB4949960.1"/>
    </source>
</evidence>
<accession>A0A6J7Q939</accession>
<dbReference type="AlphaFoldDB" id="A0A6J7Q939"/>
<gene>
    <name evidence="2" type="ORF">UFOPK3773_01347</name>
    <name evidence="3" type="ORF">UFOPK3992_01307</name>
</gene>
<dbReference type="EMBL" id="CAFBNF010000158">
    <property type="protein sequence ID" value="CAB4949960.1"/>
    <property type="molecule type" value="Genomic_DNA"/>
</dbReference>
<dbReference type="Gene3D" id="2.60.40.10">
    <property type="entry name" value="Immunoglobulins"/>
    <property type="match status" value="1"/>
</dbReference>
<dbReference type="InterPro" id="IPR013431">
    <property type="entry name" value="Delta_60_rpt"/>
</dbReference>
<evidence type="ECO:0000313" key="3">
    <source>
        <dbReference type="EMBL" id="CAB5012739.1"/>
    </source>
</evidence>
<evidence type="ECO:0000259" key="1">
    <source>
        <dbReference type="PROSITE" id="PS50853"/>
    </source>
</evidence>
<sequence length="670" mass="68163">MLRTSRRATATKVGSVLIAGMLIASVASSASAIDVTQGVVDVPFSTNTGAGATDVYSGDPDLVMAVVVQTDGKILVGGIFTIFNGKPVGGLVRLNPDGTVDDAFSDRLDVGFEGGSVRTIAVQNDGSIVVGGVFDTVNGVPSLHLARLKPNGAVDVRFSQQLTSTGDNTGLVGGSVRGITIQASGKIVVGGRFNTVNGVDSNRLARFNSDGSPDTTFSSNLGTSPNNGLDGAVEVVTQDSSGNLLVGGQFDTASGSSSVDLARFSADGVVDSGFASAMGSGFSRLSIHFVSTVATQDSGKILVGGSFTGFDGHSTNNIVRLSSGGSYDSVFTTNVGSGFETTSDSAQVDSIIEMSDGSLLVGGDFDKTSGVVTGQVAHLSADAVLDTSFAANTFALTMPDSTVLNPSVYKLAAQPNGAVVVGGWFSSVGGVASSGVARLAAPDLTAPTSQTLTPTAQFQKSSSFGVSWVGTDPVVTGEVTSGVGQYEVRYRRSISGGALGAYVMWKPAIVTTSATFAGAPDTQYCFSSRAREATTGVTGDWSAEKCTTVPADDRALTRNAPTAWKRAASSGWIASTSSEAKLKGSYLITSSSRSVRTVGVVALRCSNCGSVDIYVGSSKVGSISLKKSGSASRALLTLPRLTSLKTGKVKVVVTSTNKVVKLDGLAISAR</sequence>
<proteinExistence type="predicted"/>
<dbReference type="Gene3D" id="2.80.10.50">
    <property type="match status" value="3"/>
</dbReference>
<dbReference type="SUPFAM" id="SSF63829">
    <property type="entry name" value="Calcium-dependent phosphotriesterase"/>
    <property type="match status" value="1"/>
</dbReference>
<dbReference type="NCBIfam" id="TIGR02608">
    <property type="entry name" value="delta_60_rpt"/>
    <property type="match status" value="5"/>
</dbReference>
<protein>
    <submittedName>
        <fullName evidence="3">Unannotated protein</fullName>
    </submittedName>
</protein>
<dbReference type="InterPro" id="IPR003961">
    <property type="entry name" value="FN3_dom"/>
</dbReference>
<feature type="domain" description="Fibronectin type-III" evidence="1">
    <location>
        <begin position="446"/>
        <end position="552"/>
    </location>
</feature>
<dbReference type="PROSITE" id="PS50853">
    <property type="entry name" value="FN3"/>
    <property type="match status" value="1"/>
</dbReference>
<dbReference type="Pfam" id="PF17164">
    <property type="entry name" value="DUF5122"/>
    <property type="match status" value="7"/>
</dbReference>
<name>A0A6J7Q939_9ZZZZ</name>
<reference evidence="3" key="1">
    <citation type="submission" date="2020-05" db="EMBL/GenBank/DDBJ databases">
        <authorList>
            <person name="Chiriac C."/>
            <person name="Salcher M."/>
            <person name="Ghai R."/>
            <person name="Kavagutti S V."/>
        </authorList>
    </citation>
    <scope>NUCLEOTIDE SEQUENCE</scope>
</reference>
<organism evidence="3">
    <name type="scientific">freshwater metagenome</name>
    <dbReference type="NCBI Taxonomy" id="449393"/>
    <lineage>
        <taxon>unclassified sequences</taxon>
        <taxon>metagenomes</taxon>
        <taxon>ecological metagenomes</taxon>
    </lineage>
</organism>
<dbReference type="EMBL" id="CAFBOZ010000192">
    <property type="protein sequence ID" value="CAB5012739.1"/>
    <property type="molecule type" value="Genomic_DNA"/>
</dbReference>
<dbReference type="InterPro" id="IPR013783">
    <property type="entry name" value="Ig-like_fold"/>
</dbReference>